<feature type="chain" id="PRO_5037445649" evidence="1">
    <location>
        <begin position="28"/>
        <end position="1232"/>
    </location>
</feature>
<reference evidence="3" key="1">
    <citation type="submission" date="2020-04" db="EMBL/GenBank/DDBJ databases">
        <authorList>
            <person name="Zhang T."/>
        </authorList>
    </citation>
    <scope>NUCLEOTIDE SEQUENCE</scope>
    <source>
        <strain evidence="3">HKST-UBA02</strain>
    </source>
</reference>
<reference evidence="3" key="2">
    <citation type="journal article" date="2021" name="Microbiome">
        <title>Successional dynamics and alternative stable states in a saline activated sludge microbial community over 9 years.</title>
        <authorList>
            <person name="Wang Y."/>
            <person name="Ye J."/>
            <person name="Ju F."/>
            <person name="Liu L."/>
            <person name="Boyd J.A."/>
            <person name="Deng Y."/>
            <person name="Parks D.H."/>
            <person name="Jiang X."/>
            <person name="Yin X."/>
            <person name="Woodcroft B.J."/>
            <person name="Tyson G.W."/>
            <person name="Hugenholtz P."/>
            <person name="Polz M.F."/>
            <person name="Zhang T."/>
        </authorList>
    </citation>
    <scope>NUCLEOTIDE SEQUENCE</scope>
    <source>
        <strain evidence="3">HKST-UBA02</strain>
    </source>
</reference>
<evidence type="ECO:0000313" key="4">
    <source>
        <dbReference type="Proteomes" id="UP000739538"/>
    </source>
</evidence>
<gene>
    <name evidence="3" type="ORF">KDA27_23060</name>
</gene>
<dbReference type="Pfam" id="PF13860">
    <property type="entry name" value="FlgD_ig"/>
    <property type="match status" value="1"/>
</dbReference>
<feature type="signal peptide" evidence="1">
    <location>
        <begin position="1"/>
        <end position="27"/>
    </location>
</feature>
<dbReference type="NCBIfam" id="TIGR04183">
    <property type="entry name" value="Por_Secre_tail"/>
    <property type="match status" value="1"/>
</dbReference>
<dbReference type="EMBL" id="JAGQHS010000200">
    <property type="protein sequence ID" value="MCA9758691.1"/>
    <property type="molecule type" value="Genomic_DNA"/>
</dbReference>
<name>A0A956SFV1_UNCEI</name>
<comment type="caution">
    <text evidence="3">The sequence shown here is derived from an EMBL/GenBank/DDBJ whole genome shotgun (WGS) entry which is preliminary data.</text>
</comment>
<sequence>MTHRIRTVATDVFAIAALAILSSVAAAQDTATWTGSGGDLLYSNPANWDVGAVPVNGGTTYSVVIPGSPAVVFDLGAAGSIDALDIDPSASLALDGGRVLEVLGVADIGGMVSADGAGTEFKALGGGSILGAKGSLAASGGAILRHGATSYANSNGAPVTWTVLSADGAGTLLDVSAIQSYVDDRNLGGAAVRTLVASNGGTLDLSGLQTLVGGGFDDTVALEQRSGGSLLLPNLTSVVGLHRFTVDPGETLSLPALTTVSRMVLDLGTGASLLAPSLTTVTASEVDVTSAATVTTGTLTDIDGSRISVSGGATFWPVSATNYDYTGDNIPNSTTVFSADGAGSTLDLSSLQTIHDDRNLGGASLRNITATNGGTVDLSGTTSVVGGNFDDTLSFDFTSTGSLLLGNLIDVSGRTRFQLDPGVSVSFPSLTSVSQTTFALGTGASVSAPVLTSYEASDIALDPSFNVTTGSLSNIDGSRIAISGGLNYSAVSATTYLYDGPGLPNGAQIFSADGAGSVLDLSSLTTIDDGRNFGGSPVRSVTATNGGTVDLSGLTSLVGGYFDDMFALEFTATGSLLVGNLEATTGRTRLALEPGISVTLPNLASMDEGFFDVPPSSTLDLPVLEALTSSELDVDATLNVSTAPLTEVDGSRFHISGGVDYTSIVDTRYEYLGTNIPSATTVMSADGAGSRLDLTSITEWVDDRNLGGAAVRNIVATNGGTVDLSNLTTVTGGYFDDMLSFDFEVGSSLLVDNLTTVSGRTRFFLPAGVTVSLPLLTSVSEGFFDLDPASNFVAPNLVSVTSTELTLDPSVPLTTGLLANIDGSRIAVSGGLVYSDVVADAYAYQGTNIPSATTLFSASGAGSVLDLSPIVTLSDNRNLGGQALRTISASDGGLIDLSSVETIIGGYFDDTLRFEATTGGSIHLDVLGGIIRRGGISENLEFHSADAGSGIHVANLELVDGEGTLLLENDGELHVAEGLVFDHTTEADIVMESGRVVYDAGDYPGRAVLEIASEDLGAGGSTSGSFGIGQLVLGSPTETVEVELVDWSDNGNRNGGNEALYLFGIGAEDGLVIENGSALIIAPDMNVYAVISGVSTNLHDLFGAGETEVPFGGGFLRVEHPTTGIGDGASDGTDGIHGIPAETSVAAFPNPTSGASEIRLGLAETSATSVSLFDVQGRLVRTLLRTEQLSAGSHAFQWDGRDDRGDHVAGGIYFVRMQSGQGDRIERIVVTR</sequence>
<keyword evidence="1" id="KW-0732">Signal</keyword>
<dbReference type="Proteomes" id="UP000739538">
    <property type="component" value="Unassembled WGS sequence"/>
</dbReference>
<organism evidence="3 4">
    <name type="scientific">Eiseniibacteriota bacterium</name>
    <dbReference type="NCBI Taxonomy" id="2212470"/>
    <lineage>
        <taxon>Bacteria</taxon>
        <taxon>Candidatus Eiseniibacteriota</taxon>
    </lineage>
</organism>
<evidence type="ECO:0000313" key="3">
    <source>
        <dbReference type="EMBL" id="MCA9758691.1"/>
    </source>
</evidence>
<evidence type="ECO:0000259" key="2">
    <source>
        <dbReference type="Pfam" id="PF13860"/>
    </source>
</evidence>
<dbReference type="AlphaFoldDB" id="A0A956SFV1"/>
<evidence type="ECO:0000256" key="1">
    <source>
        <dbReference type="SAM" id="SignalP"/>
    </source>
</evidence>
<dbReference type="InterPro" id="IPR025965">
    <property type="entry name" value="FlgD/Vpr_Ig-like"/>
</dbReference>
<protein>
    <submittedName>
        <fullName evidence="3">T9SS type A sorting domain-containing protein</fullName>
    </submittedName>
</protein>
<proteinExistence type="predicted"/>
<accession>A0A956SFV1</accession>
<feature type="domain" description="FlgD/Vpr Ig-like" evidence="2">
    <location>
        <begin position="1155"/>
        <end position="1222"/>
    </location>
</feature>
<dbReference type="InterPro" id="IPR026444">
    <property type="entry name" value="Secre_tail"/>
</dbReference>
<dbReference type="Gene3D" id="2.60.40.4070">
    <property type="match status" value="1"/>
</dbReference>